<keyword evidence="1" id="KW-0732">Signal</keyword>
<dbReference type="RefSeq" id="XP_047844590.1">
    <property type="nucleotide sequence ID" value="XM_047988592.1"/>
</dbReference>
<feature type="chain" id="PRO_5040368254" description="Ecp2 effector protein domain-containing protein" evidence="1">
    <location>
        <begin position="23"/>
        <end position="178"/>
    </location>
</feature>
<dbReference type="GeneID" id="72069076"/>
<organism evidence="2 3">
    <name type="scientific">Purpureocillium takamizusanense</name>
    <dbReference type="NCBI Taxonomy" id="2060973"/>
    <lineage>
        <taxon>Eukaryota</taxon>
        <taxon>Fungi</taxon>
        <taxon>Dikarya</taxon>
        <taxon>Ascomycota</taxon>
        <taxon>Pezizomycotina</taxon>
        <taxon>Sordariomycetes</taxon>
        <taxon>Hypocreomycetidae</taxon>
        <taxon>Hypocreales</taxon>
        <taxon>Ophiocordycipitaceae</taxon>
        <taxon>Purpureocillium</taxon>
    </lineage>
</organism>
<dbReference type="EMBL" id="CP086359">
    <property type="protein sequence ID" value="UNI21109.1"/>
    <property type="molecule type" value="Genomic_DNA"/>
</dbReference>
<gene>
    <name evidence="2" type="ORF">JDV02_007127</name>
</gene>
<accession>A0A9Q8VDQ3</accession>
<dbReference type="OrthoDB" id="2112446at2759"/>
<dbReference type="PANTHER" id="PTHR39603:SF1">
    <property type="entry name" value="CYANOVIRIN-N DOMAIN-CONTAINING PROTEIN"/>
    <property type="match status" value="1"/>
</dbReference>
<feature type="signal peptide" evidence="1">
    <location>
        <begin position="1"/>
        <end position="22"/>
    </location>
</feature>
<keyword evidence="3" id="KW-1185">Reference proteome</keyword>
<sequence>MTVATRLSSAVLALASLALVRGLAVSYPEVIPGPGLPSLAELGVTSAELYSMGLPPHSAATRHLAGRAPTFEPRCGPSDGAYANVNDIIACYHYLDRLGGQACGTGDNYAVVEFCRAGSGHIIGQALTSRSTSSSCSDVAIAALYTIDHCTRPDQTVAGFQAAYGNGDLVVGCTNIHW</sequence>
<evidence type="ECO:0008006" key="4">
    <source>
        <dbReference type="Google" id="ProtNLM"/>
    </source>
</evidence>
<proteinExistence type="predicted"/>
<protein>
    <recommendedName>
        <fullName evidence="4">Ecp2 effector protein domain-containing protein</fullName>
    </recommendedName>
</protein>
<dbReference type="Proteomes" id="UP000829364">
    <property type="component" value="Chromosome 6"/>
</dbReference>
<name>A0A9Q8VDQ3_9HYPO</name>
<dbReference type="KEGG" id="ptkz:JDV02_007127"/>
<evidence type="ECO:0000256" key="1">
    <source>
        <dbReference type="SAM" id="SignalP"/>
    </source>
</evidence>
<dbReference type="AlphaFoldDB" id="A0A9Q8VDQ3"/>
<evidence type="ECO:0000313" key="3">
    <source>
        <dbReference type="Proteomes" id="UP000829364"/>
    </source>
</evidence>
<reference evidence="2" key="1">
    <citation type="submission" date="2021-11" db="EMBL/GenBank/DDBJ databases">
        <title>Purpureocillium_takamizusanense_genome.</title>
        <authorList>
            <person name="Nguyen N.-H."/>
        </authorList>
    </citation>
    <scope>NUCLEOTIDE SEQUENCE</scope>
    <source>
        <strain evidence="2">PT3</strain>
    </source>
</reference>
<evidence type="ECO:0000313" key="2">
    <source>
        <dbReference type="EMBL" id="UNI21109.1"/>
    </source>
</evidence>
<dbReference type="PANTHER" id="PTHR39603">
    <property type="entry name" value="CYANOVIRIN-N DOMAIN-CONTAINING PROTEIN"/>
    <property type="match status" value="1"/>
</dbReference>